<dbReference type="InterPro" id="IPR044926">
    <property type="entry name" value="RGS_subdomain_2"/>
</dbReference>
<keyword evidence="3" id="KW-1185">Reference proteome</keyword>
<dbReference type="GO" id="GO:0005768">
    <property type="term" value="C:endosome"/>
    <property type="evidence" value="ECO:0007669"/>
    <property type="project" value="TreeGrafter"/>
</dbReference>
<organism evidence="2 3">
    <name type="scientific">Hucho hucho</name>
    <name type="common">huchen</name>
    <dbReference type="NCBI Taxonomy" id="62062"/>
    <lineage>
        <taxon>Eukaryota</taxon>
        <taxon>Metazoa</taxon>
        <taxon>Chordata</taxon>
        <taxon>Craniata</taxon>
        <taxon>Vertebrata</taxon>
        <taxon>Euteleostomi</taxon>
        <taxon>Actinopterygii</taxon>
        <taxon>Neopterygii</taxon>
        <taxon>Teleostei</taxon>
        <taxon>Protacanthopterygii</taxon>
        <taxon>Salmoniformes</taxon>
        <taxon>Salmonidae</taxon>
        <taxon>Salmoninae</taxon>
        <taxon>Hucho</taxon>
    </lineage>
</organism>
<protein>
    <submittedName>
        <fullName evidence="2">Sorting nexin 25</fullName>
    </submittedName>
</protein>
<evidence type="ECO:0000313" key="3">
    <source>
        <dbReference type="Proteomes" id="UP000314982"/>
    </source>
</evidence>
<dbReference type="PANTHER" id="PTHR22775:SF48">
    <property type="entry name" value="SORTING NEXIN-25"/>
    <property type="match status" value="1"/>
</dbReference>
<dbReference type="Pfam" id="PF00615">
    <property type="entry name" value="RGS"/>
    <property type="match status" value="1"/>
</dbReference>
<proteinExistence type="predicted"/>
<evidence type="ECO:0000259" key="1">
    <source>
        <dbReference type="PROSITE" id="PS50132"/>
    </source>
</evidence>
<dbReference type="Proteomes" id="UP000314982">
    <property type="component" value="Unassembled WGS sequence"/>
</dbReference>
<dbReference type="GO" id="GO:0035091">
    <property type="term" value="F:phosphatidylinositol binding"/>
    <property type="evidence" value="ECO:0007669"/>
    <property type="project" value="TreeGrafter"/>
</dbReference>
<dbReference type="GeneTree" id="ENSGT00950000182856"/>
<dbReference type="InterPro" id="IPR016137">
    <property type="entry name" value="RGS"/>
</dbReference>
<dbReference type="SMART" id="SM00315">
    <property type="entry name" value="RGS"/>
    <property type="match status" value="1"/>
</dbReference>
<dbReference type="SUPFAM" id="SSF48097">
    <property type="entry name" value="Regulator of G-protein signaling, RGS"/>
    <property type="match status" value="1"/>
</dbReference>
<dbReference type="AlphaFoldDB" id="A0A4W5KJ21"/>
<sequence length="185" mass="21979">MNDSKGKETAAMKANLLRARNMKRYINQLTVAKKQCEKRILLEGPNYEQQEEGAMDKGDGHQSQRILQFEEILSKPGFREYFRVYMERVEKRALISVWELVEMLKTANKNEVPQLVGEIYQNFFVENREFPVENALYKEIQQTLVGNKGTDVFHRIHGDVYETMKERYYPSFLVSDLYERLIRRE</sequence>
<dbReference type="InterPro" id="IPR036305">
    <property type="entry name" value="RGS_sf"/>
</dbReference>
<accession>A0A4W5KJ21</accession>
<name>A0A4W5KJ21_9TELE</name>
<feature type="domain" description="RGS" evidence="1">
    <location>
        <begin position="68"/>
        <end position="182"/>
    </location>
</feature>
<evidence type="ECO:0000313" key="2">
    <source>
        <dbReference type="Ensembl" id="ENSHHUP00000017163.1"/>
    </source>
</evidence>
<dbReference type="PROSITE" id="PS50132">
    <property type="entry name" value="RGS"/>
    <property type="match status" value="1"/>
</dbReference>
<dbReference type="PANTHER" id="PTHR22775">
    <property type="entry name" value="SORTING NEXIN"/>
    <property type="match status" value="1"/>
</dbReference>
<dbReference type="Gene3D" id="1.10.167.10">
    <property type="entry name" value="Regulator of G-protein Signalling 4, domain 2"/>
    <property type="match status" value="1"/>
</dbReference>
<reference evidence="2" key="3">
    <citation type="submission" date="2025-09" db="UniProtKB">
        <authorList>
            <consortium name="Ensembl"/>
        </authorList>
    </citation>
    <scope>IDENTIFICATION</scope>
</reference>
<reference evidence="3" key="1">
    <citation type="submission" date="2018-06" db="EMBL/GenBank/DDBJ databases">
        <title>Genome assembly of Danube salmon.</title>
        <authorList>
            <person name="Macqueen D.J."/>
            <person name="Gundappa M.K."/>
        </authorList>
    </citation>
    <scope>NUCLEOTIDE SEQUENCE [LARGE SCALE GENOMIC DNA]</scope>
</reference>
<reference evidence="2" key="2">
    <citation type="submission" date="2025-08" db="UniProtKB">
        <authorList>
            <consortium name="Ensembl"/>
        </authorList>
    </citation>
    <scope>IDENTIFICATION</scope>
</reference>
<dbReference type="Ensembl" id="ENSHHUT00000017792.1">
    <property type="protein sequence ID" value="ENSHHUP00000017163.1"/>
    <property type="gene ID" value="ENSHHUG00000010685.1"/>
</dbReference>